<evidence type="ECO:0000256" key="9">
    <source>
        <dbReference type="SAM" id="MobiDB-lite"/>
    </source>
</evidence>
<organism evidence="11 12">
    <name type="scientific">Oopsacas minuta</name>
    <dbReference type="NCBI Taxonomy" id="111878"/>
    <lineage>
        <taxon>Eukaryota</taxon>
        <taxon>Metazoa</taxon>
        <taxon>Porifera</taxon>
        <taxon>Hexactinellida</taxon>
        <taxon>Hexasterophora</taxon>
        <taxon>Lyssacinosida</taxon>
        <taxon>Leucopsacidae</taxon>
        <taxon>Oopsacas</taxon>
    </lineage>
</organism>
<keyword evidence="6 7" id="KW-0862">Zinc</keyword>
<feature type="compositionally biased region" description="Polar residues" evidence="9">
    <location>
        <begin position="13"/>
        <end position="22"/>
    </location>
</feature>
<dbReference type="AlphaFoldDB" id="A0AAV7JSA2"/>
<keyword evidence="3 7" id="KW-0479">Metal-binding</keyword>
<evidence type="ECO:0000259" key="10">
    <source>
        <dbReference type="PROSITE" id="PS50145"/>
    </source>
</evidence>
<evidence type="ECO:0000256" key="4">
    <source>
        <dbReference type="ARBA" id="ARBA00022737"/>
    </source>
</evidence>
<dbReference type="PANTHER" id="PTHR10131:SF151">
    <property type="entry name" value="TNF RECEPTOR ASSOCIATED FACTOR (TRAF) HOMOLOG"/>
    <property type="match status" value="1"/>
</dbReference>
<evidence type="ECO:0000313" key="12">
    <source>
        <dbReference type="Proteomes" id="UP001165289"/>
    </source>
</evidence>
<feature type="zinc finger region" description="TRAF-type" evidence="7">
    <location>
        <begin position="436"/>
        <end position="485"/>
    </location>
</feature>
<keyword evidence="2" id="KW-0963">Cytoplasm</keyword>
<comment type="subcellular location">
    <subcellularLocation>
        <location evidence="1">Cytoplasm</location>
    </subcellularLocation>
</comment>
<protein>
    <submittedName>
        <fullName evidence="11">TNF receptor-associated factor 3</fullName>
    </submittedName>
</protein>
<comment type="caution">
    <text evidence="11">The sequence shown here is derived from an EMBL/GenBank/DDBJ whole genome shotgun (WGS) entry which is preliminary data.</text>
</comment>
<reference evidence="11 12" key="1">
    <citation type="journal article" date="2023" name="BMC Biol.">
        <title>The compact genome of the sponge Oopsacas minuta (Hexactinellida) is lacking key metazoan core genes.</title>
        <authorList>
            <person name="Santini S."/>
            <person name="Schenkelaars Q."/>
            <person name="Jourda C."/>
            <person name="Duchesne M."/>
            <person name="Belahbib H."/>
            <person name="Rocher C."/>
            <person name="Selva M."/>
            <person name="Riesgo A."/>
            <person name="Vervoort M."/>
            <person name="Leys S.P."/>
            <person name="Kodjabachian L."/>
            <person name="Le Bivic A."/>
            <person name="Borchiellini C."/>
            <person name="Claverie J.M."/>
            <person name="Renard E."/>
        </authorList>
    </citation>
    <scope>NUCLEOTIDE SEQUENCE [LARGE SCALE GENOMIC DNA]</scope>
    <source>
        <strain evidence="11">SPO-2</strain>
    </source>
</reference>
<keyword evidence="12" id="KW-1185">Reference proteome</keyword>
<evidence type="ECO:0000256" key="7">
    <source>
        <dbReference type="PROSITE-ProRule" id="PRU00207"/>
    </source>
</evidence>
<name>A0AAV7JSA2_9METZ</name>
<evidence type="ECO:0000256" key="8">
    <source>
        <dbReference type="SAM" id="Coils"/>
    </source>
</evidence>
<dbReference type="SUPFAM" id="SSF49599">
    <property type="entry name" value="TRAF domain-like"/>
    <property type="match status" value="3"/>
</dbReference>
<evidence type="ECO:0000256" key="6">
    <source>
        <dbReference type="ARBA" id="ARBA00022833"/>
    </source>
</evidence>
<feature type="region of interest" description="Disordered" evidence="9">
    <location>
        <begin position="1"/>
        <end position="22"/>
    </location>
</feature>
<evidence type="ECO:0000256" key="2">
    <source>
        <dbReference type="ARBA" id="ARBA00022490"/>
    </source>
</evidence>
<keyword evidence="4" id="KW-0677">Repeat</keyword>
<keyword evidence="11" id="KW-0675">Receptor</keyword>
<dbReference type="EMBL" id="JAKMXF010000302">
    <property type="protein sequence ID" value="KAI6651597.1"/>
    <property type="molecule type" value="Genomic_DNA"/>
</dbReference>
<dbReference type="Gene3D" id="2.60.210.10">
    <property type="entry name" value="Apoptosis, Tumor Necrosis Factor Receptor Associated Protein 2, Chain A"/>
    <property type="match status" value="1"/>
</dbReference>
<keyword evidence="8" id="KW-0175">Coiled coil</keyword>
<dbReference type="PROSITE" id="PS50145">
    <property type="entry name" value="ZF_TRAF"/>
    <property type="match status" value="2"/>
</dbReference>
<feature type="coiled-coil region" evidence="8">
    <location>
        <begin position="562"/>
        <end position="596"/>
    </location>
</feature>
<dbReference type="InterPro" id="IPR001293">
    <property type="entry name" value="Znf_TRAF"/>
</dbReference>
<evidence type="ECO:0000256" key="1">
    <source>
        <dbReference type="ARBA" id="ARBA00004496"/>
    </source>
</evidence>
<keyword evidence="5 7" id="KW-0863">Zinc-finger</keyword>
<feature type="compositionally biased region" description="Low complexity" evidence="9">
    <location>
        <begin position="237"/>
        <end position="262"/>
    </location>
</feature>
<gene>
    <name evidence="11" type="ORF">LOD99_4848</name>
</gene>
<accession>A0AAV7JSA2</accession>
<dbReference type="GO" id="GO:0008270">
    <property type="term" value="F:zinc ion binding"/>
    <property type="evidence" value="ECO:0007669"/>
    <property type="project" value="UniProtKB-KW"/>
</dbReference>
<dbReference type="GO" id="GO:0043122">
    <property type="term" value="P:regulation of canonical NF-kappaB signal transduction"/>
    <property type="evidence" value="ECO:0007669"/>
    <property type="project" value="TreeGrafter"/>
</dbReference>
<dbReference type="InterPro" id="IPR008974">
    <property type="entry name" value="TRAF-like"/>
</dbReference>
<dbReference type="Gene3D" id="3.30.40.10">
    <property type="entry name" value="Zinc/RING finger domain, C3HC4 (zinc finger)"/>
    <property type="match status" value="2"/>
</dbReference>
<feature type="region of interest" description="Disordered" evidence="9">
    <location>
        <begin position="236"/>
        <end position="269"/>
    </location>
</feature>
<feature type="domain" description="TRAF-type" evidence="10">
    <location>
        <begin position="496"/>
        <end position="540"/>
    </location>
</feature>
<dbReference type="PANTHER" id="PTHR10131">
    <property type="entry name" value="TNF RECEPTOR ASSOCIATED FACTOR"/>
    <property type="match status" value="1"/>
</dbReference>
<feature type="zinc finger region" description="TRAF-type" evidence="7">
    <location>
        <begin position="496"/>
        <end position="540"/>
    </location>
</feature>
<dbReference type="InterPro" id="IPR013083">
    <property type="entry name" value="Znf_RING/FYVE/PHD"/>
</dbReference>
<proteinExistence type="predicted"/>
<feature type="region of interest" description="Disordered" evidence="9">
    <location>
        <begin position="117"/>
        <end position="138"/>
    </location>
</feature>
<dbReference type="GO" id="GO:0005737">
    <property type="term" value="C:cytoplasm"/>
    <property type="evidence" value="ECO:0007669"/>
    <property type="project" value="UniProtKB-SubCell"/>
</dbReference>
<dbReference type="Pfam" id="PF02176">
    <property type="entry name" value="zf-TRAF"/>
    <property type="match status" value="2"/>
</dbReference>
<evidence type="ECO:0000256" key="5">
    <source>
        <dbReference type="ARBA" id="ARBA00022771"/>
    </source>
</evidence>
<feature type="compositionally biased region" description="Basic and acidic residues" evidence="9">
    <location>
        <begin position="128"/>
        <end position="138"/>
    </location>
</feature>
<dbReference type="Proteomes" id="UP001165289">
    <property type="component" value="Unassembled WGS sequence"/>
</dbReference>
<feature type="domain" description="TRAF-type" evidence="10">
    <location>
        <begin position="436"/>
        <end position="485"/>
    </location>
</feature>
<evidence type="ECO:0000313" key="11">
    <source>
        <dbReference type="EMBL" id="KAI6651597.1"/>
    </source>
</evidence>
<evidence type="ECO:0000256" key="3">
    <source>
        <dbReference type="ARBA" id="ARBA00022723"/>
    </source>
</evidence>
<sequence length="746" mass="84591">MANLSPSFRGKPQNGSFSSTGVKPTRILKLRAKKVTSEPGFSLTNSVSEPTINQVSPLTIPLPVENSRKLPKNETQIYPSRNMGTPPSFVLRTPEYDLLKRRPQIPDSLLASIEQQGEEINPPIISRDSQKLENEPQTDKADDLDIILDNIAINRRDAELLNYSKVVDKLALDSGVDMSPLKSNSLGHSSPQGSKYVTLPLEKQQIRIETTLPTPITEFSSADLLPCTSFGSDIDKLTPVSPLTPSSSSVLADQSSTTSSVQSEEHELQSVPNIHRRDMSFESDLTDVLSITSTFRDTSPQPSLRSLTVTPASERVQMVTPSDEYDQIPDDIQMLLYDLHNGQFSGYSIDLFLDHHSVLKAMYSCPQCKCIIREPHFSEWEACCKICLPKLRTPQKVKQAIFDKHLNKKIQSLPVKCPLTGRGCQWRGKLKHMEGHLNQSCPYMRYRCPHNGCDQVFYRKSLEDHVNGDCGERKTNCPHCNTEIPVLRFNEHLIYVNCPKECSNTEIPQCQLGLHILKKCGKILVPCPYSSYGCEEQIPRGDIHEHMLVQNGEHLRLLRTLVDDSRSTIEKLVEENENLQAKIESGRRESAFLEKNISLPGTLLWKIPQIFHQMKTKHVVESKELVIEGYRIYALLWFGGWHSPGDVELGIIRNETEEDREWPVFFRVRYTIIHPTDSTQAITADTTAKFDRKPIREKKEKTWNKAQGYVSGFIPIQTRNQLHAFLMDNSLYLKVEIEIVNTLPVL</sequence>